<reference evidence="3" key="1">
    <citation type="journal article" date="2023" name="Proc. Natl. Acad. Sci. U.S.A.">
        <title>Genomic and structural basis for evolution of tropane alkaloid biosynthesis.</title>
        <authorList>
            <person name="Wanga Y.-J."/>
            <person name="Taina T."/>
            <person name="Yua J.-Y."/>
            <person name="Lia J."/>
            <person name="Xua B."/>
            <person name="Chenc J."/>
            <person name="D'Auriad J.C."/>
            <person name="Huanga J.-P."/>
            <person name="Huanga S.-X."/>
        </authorList>
    </citation>
    <scope>NUCLEOTIDE SEQUENCE [LARGE SCALE GENOMIC DNA]</scope>
    <source>
        <strain evidence="3">cv. KIB-2019</strain>
    </source>
</reference>
<gene>
    <name evidence="2" type="ORF">K7X08_035892</name>
</gene>
<comment type="caution">
    <text evidence="2">The sequence shown here is derived from an EMBL/GenBank/DDBJ whole genome shotgun (WGS) entry which is preliminary data.</text>
</comment>
<protein>
    <submittedName>
        <fullName evidence="2">Uncharacterized protein</fullName>
    </submittedName>
</protein>
<feature type="region of interest" description="Disordered" evidence="1">
    <location>
        <begin position="40"/>
        <end position="60"/>
    </location>
</feature>
<keyword evidence="3" id="KW-1185">Reference proteome</keyword>
<feature type="compositionally biased region" description="Acidic residues" evidence="1">
    <location>
        <begin position="112"/>
        <end position="124"/>
    </location>
</feature>
<evidence type="ECO:0000313" key="2">
    <source>
        <dbReference type="EMBL" id="KAJ8529057.1"/>
    </source>
</evidence>
<sequence length="161" mass="18265">MTICNNKFEWLSSINEEGTCSETNKLVEDKFNVEDYSKEQLRVHQSDSQTLNGPSPVKVINSDNQVNKEQMNDIQNDSNSECHTLDEALVLSKNEGVISEDLPSDRSSNSNTEEEQTKEEDAENIQEKHMDTRNEVSDECISDKEAVVGYYPCKEHVDMGI</sequence>
<dbReference type="AlphaFoldDB" id="A0A9Q1L7A1"/>
<dbReference type="Proteomes" id="UP001152561">
    <property type="component" value="Unassembled WGS sequence"/>
</dbReference>
<accession>A0A9Q1L7A1</accession>
<evidence type="ECO:0000256" key="1">
    <source>
        <dbReference type="SAM" id="MobiDB-lite"/>
    </source>
</evidence>
<organism evidence="2 3">
    <name type="scientific">Anisodus acutangulus</name>
    <dbReference type="NCBI Taxonomy" id="402998"/>
    <lineage>
        <taxon>Eukaryota</taxon>
        <taxon>Viridiplantae</taxon>
        <taxon>Streptophyta</taxon>
        <taxon>Embryophyta</taxon>
        <taxon>Tracheophyta</taxon>
        <taxon>Spermatophyta</taxon>
        <taxon>Magnoliopsida</taxon>
        <taxon>eudicotyledons</taxon>
        <taxon>Gunneridae</taxon>
        <taxon>Pentapetalae</taxon>
        <taxon>asterids</taxon>
        <taxon>lamiids</taxon>
        <taxon>Solanales</taxon>
        <taxon>Solanaceae</taxon>
        <taxon>Solanoideae</taxon>
        <taxon>Hyoscyameae</taxon>
        <taxon>Anisodus</taxon>
    </lineage>
</organism>
<evidence type="ECO:0000313" key="3">
    <source>
        <dbReference type="Proteomes" id="UP001152561"/>
    </source>
</evidence>
<feature type="compositionally biased region" description="Basic and acidic residues" evidence="1">
    <location>
        <begin position="125"/>
        <end position="138"/>
    </location>
</feature>
<feature type="region of interest" description="Disordered" evidence="1">
    <location>
        <begin position="93"/>
        <end position="138"/>
    </location>
</feature>
<proteinExistence type="predicted"/>
<dbReference type="EMBL" id="JAJAGQ010000022">
    <property type="protein sequence ID" value="KAJ8529057.1"/>
    <property type="molecule type" value="Genomic_DNA"/>
</dbReference>
<name>A0A9Q1L7A1_9SOLA</name>